<reference evidence="1 2" key="1">
    <citation type="submission" date="2019-02" db="EMBL/GenBank/DDBJ databases">
        <title>Deep-cultivation of Planctomycetes and their phenomic and genomic characterization uncovers novel biology.</title>
        <authorList>
            <person name="Wiegand S."/>
            <person name="Jogler M."/>
            <person name="Boedeker C."/>
            <person name="Pinto D."/>
            <person name="Vollmers J."/>
            <person name="Rivas-Marin E."/>
            <person name="Kohn T."/>
            <person name="Peeters S.H."/>
            <person name="Heuer A."/>
            <person name="Rast P."/>
            <person name="Oberbeckmann S."/>
            <person name="Bunk B."/>
            <person name="Jeske O."/>
            <person name="Meyerdierks A."/>
            <person name="Storesund J.E."/>
            <person name="Kallscheuer N."/>
            <person name="Luecker S."/>
            <person name="Lage O.M."/>
            <person name="Pohl T."/>
            <person name="Merkel B.J."/>
            <person name="Hornburger P."/>
            <person name="Mueller R.-W."/>
            <person name="Bruemmer F."/>
            <person name="Labrenz M."/>
            <person name="Spormann A.M."/>
            <person name="Op Den Camp H."/>
            <person name="Overmann J."/>
            <person name="Amann R."/>
            <person name="Jetten M.S.M."/>
            <person name="Mascher T."/>
            <person name="Medema M.H."/>
            <person name="Devos D.P."/>
            <person name="Kaster A.-K."/>
            <person name="Ovreas L."/>
            <person name="Rohde M."/>
            <person name="Galperin M.Y."/>
            <person name="Jogler C."/>
        </authorList>
    </citation>
    <scope>NUCLEOTIDE SEQUENCE [LARGE SCALE GENOMIC DNA]</scope>
    <source>
        <strain evidence="1 2">Enr8</strain>
    </source>
</reference>
<proteinExistence type="predicted"/>
<comment type="caution">
    <text evidence="1">The sequence shown here is derived from an EMBL/GenBank/DDBJ whole genome shotgun (WGS) entry which is preliminary data.</text>
</comment>
<dbReference type="AlphaFoldDB" id="A0A5C5UWX0"/>
<evidence type="ECO:0000313" key="1">
    <source>
        <dbReference type="EMBL" id="TWT30133.1"/>
    </source>
</evidence>
<accession>A0A5C5UWX0</accession>
<dbReference type="OrthoDB" id="288586at2"/>
<gene>
    <name evidence="1" type="ORF">Enr8_47920</name>
</gene>
<dbReference type="EMBL" id="SJPF01000006">
    <property type="protein sequence ID" value="TWT30133.1"/>
    <property type="molecule type" value="Genomic_DNA"/>
</dbReference>
<protein>
    <submittedName>
        <fullName evidence="1">Uncharacterized protein</fullName>
    </submittedName>
</protein>
<keyword evidence="2" id="KW-1185">Reference proteome</keyword>
<evidence type="ECO:0000313" key="2">
    <source>
        <dbReference type="Proteomes" id="UP000318878"/>
    </source>
</evidence>
<name>A0A5C5UWX0_9BACT</name>
<organism evidence="1 2">
    <name type="scientific">Blastopirellula retiformator</name>
    <dbReference type="NCBI Taxonomy" id="2527970"/>
    <lineage>
        <taxon>Bacteria</taxon>
        <taxon>Pseudomonadati</taxon>
        <taxon>Planctomycetota</taxon>
        <taxon>Planctomycetia</taxon>
        <taxon>Pirellulales</taxon>
        <taxon>Pirellulaceae</taxon>
        <taxon>Blastopirellula</taxon>
    </lineage>
</organism>
<dbReference type="Proteomes" id="UP000318878">
    <property type="component" value="Unassembled WGS sequence"/>
</dbReference>
<dbReference type="RefSeq" id="WP_146436453.1">
    <property type="nucleotide sequence ID" value="NZ_SJPF01000006.1"/>
</dbReference>
<sequence>MTAVPQLRTTGVIAKMLDAPLHRVVHILATRPHIKPAARAGILRLFDSEAIEKIRHELEVIDAIRQFSNTGESA</sequence>